<feature type="transmembrane region" description="Helical" evidence="1">
    <location>
        <begin position="95"/>
        <end position="121"/>
    </location>
</feature>
<feature type="transmembrane region" description="Helical" evidence="1">
    <location>
        <begin position="133"/>
        <end position="155"/>
    </location>
</feature>
<keyword evidence="1" id="KW-1133">Transmembrane helix</keyword>
<keyword evidence="1" id="KW-0472">Membrane</keyword>
<feature type="transmembrane region" description="Helical" evidence="1">
    <location>
        <begin position="38"/>
        <end position="59"/>
    </location>
</feature>
<dbReference type="AlphaFoldDB" id="E2J7G8"/>
<feature type="transmembrane region" description="Helical" evidence="1">
    <location>
        <begin position="161"/>
        <end position="180"/>
    </location>
</feature>
<keyword evidence="2" id="KW-0732">Signal</keyword>
<reference evidence="3" key="1">
    <citation type="journal article" date="2012" name="Am. J. Trop. Med. Hyg.">
        <title>An insight into the sialotranscriptome of Triatoma matogrossensis, a kissing bug associated with fogo selvagem in South America.</title>
        <authorList>
            <person name="Assumpcao T.C."/>
            <person name="Eaton D.P."/>
            <person name="Pham V.M."/>
            <person name="Francischetti I.M."/>
            <person name="Aoki V."/>
            <person name="Hans-Filho G."/>
            <person name="Rivitti E.A."/>
            <person name="Valenzuela J.G."/>
            <person name="Diaz L.A."/>
            <person name="Ribeiro J.M."/>
        </authorList>
    </citation>
    <scope>NUCLEOTIDE SEQUENCE</scope>
    <source>
        <tissue evidence="3">Salivary gland</tissue>
    </source>
</reference>
<evidence type="ECO:0000256" key="1">
    <source>
        <dbReference type="SAM" id="Phobius"/>
    </source>
</evidence>
<evidence type="ECO:0000313" key="3">
    <source>
        <dbReference type="EMBL" id="ADN29886.1"/>
    </source>
</evidence>
<dbReference type="EMBL" id="HP429386">
    <property type="protein sequence ID" value="ADN29886.1"/>
    <property type="molecule type" value="mRNA"/>
</dbReference>
<feature type="chain" id="PRO_5003159767" evidence="2">
    <location>
        <begin position="23"/>
        <end position="194"/>
    </location>
</feature>
<proteinExistence type="evidence at transcript level"/>
<keyword evidence="1" id="KW-0812">Transmembrane</keyword>
<sequence>MCPRLLCLSRLLLLCSCSLSLASSCLSRINHFTSYTPYLTSPVLIPLLPSFLIPLYSYLLLTLSSFLSCSFCPHSSLFSIFLPPLSSPSFLSPPLIFLFLFFLSTPSLYSLYIGFSYLFSVRLTLLPSPCSTPLVFSINIILISFLFFSSFFLILSTPPSIFFPFLSSSFSCSLFLFIFFDSLTSRLFLCKAPI</sequence>
<feature type="signal peptide" evidence="2">
    <location>
        <begin position="1"/>
        <end position="22"/>
    </location>
</feature>
<protein>
    <submittedName>
        <fullName evidence="3">Hypothetical secreted protein</fullName>
    </submittedName>
</protein>
<evidence type="ECO:0000256" key="2">
    <source>
        <dbReference type="SAM" id="SignalP"/>
    </source>
</evidence>
<accession>E2J7G8</accession>
<name>E2J7G8_9HEMI</name>
<organism evidence="3">
    <name type="scientific">Triatoma matogrossensis</name>
    <dbReference type="NCBI Taxonomy" id="162370"/>
    <lineage>
        <taxon>Eukaryota</taxon>
        <taxon>Metazoa</taxon>
        <taxon>Ecdysozoa</taxon>
        <taxon>Arthropoda</taxon>
        <taxon>Hexapoda</taxon>
        <taxon>Insecta</taxon>
        <taxon>Pterygota</taxon>
        <taxon>Neoptera</taxon>
        <taxon>Paraneoptera</taxon>
        <taxon>Hemiptera</taxon>
        <taxon>Heteroptera</taxon>
        <taxon>Panheteroptera</taxon>
        <taxon>Cimicomorpha</taxon>
        <taxon>Reduviidae</taxon>
        <taxon>Triatominae</taxon>
        <taxon>Triatoma</taxon>
    </lineage>
</organism>
<dbReference type="PROSITE" id="PS51257">
    <property type="entry name" value="PROKAR_LIPOPROTEIN"/>
    <property type="match status" value="1"/>
</dbReference>